<dbReference type="AlphaFoldDB" id="A0A3M6UFB8"/>
<gene>
    <name evidence="1" type="ORF">pdam_00014388</name>
</gene>
<dbReference type="EMBL" id="RCHS01001653">
    <property type="protein sequence ID" value="RMX52377.1"/>
    <property type="molecule type" value="Genomic_DNA"/>
</dbReference>
<proteinExistence type="predicted"/>
<comment type="caution">
    <text evidence="1">The sequence shown here is derived from an EMBL/GenBank/DDBJ whole genome shotgun (WGS) entry which is preliminary data.</text>
</comment>
<protein>
    <submittedName>
        <fullName evidence="1">Uncharacterized protein</fullName>
    </submittedName>
</protein>
<reference evidence="1 2" key="1">
    <citation type="journal article" date="2018" name="Sci. Rep.">
        <title>Comparative analysis of the Pocillopora damicornis genome highlights role of immune system in coral evolution.</title>
        <authorList>
            <person name="Cunning R."/>
            <person name="Bay R.A."/>
            <person name="Gillette P."/>
            <person name="Baker A.C."/>
            <person name="Traylor-Knowles N."/>
        </authorList>
    </citation>
    <scope>NUCLEOTIDE SEQUENCE [LARGE SCALE GENOMIC DNA]</scope>
    <source>
        <strain evidence="1">RSMAS</strain>
        <tissue evidence="1">Whole animal</tissue>
    </source>
</reference>
<accession>A0A3M6UFB8</accession>
<sequence>MTKEGFKRRLSITISKFSRGMFDISCVSKSRAQFCVENDEVVICKRKKTSCGRTREDSDCLVEKEEKDFLNTLQPHRLRRSATFTGFSVHMIERLRCIAEVRESHRIVSRTDANLPESRRNRCHSFSGVKNKKVLDIYDGRQETYIIDGLLTTTLCSTEL</sequence>
<evidence type="ECO:0000313" key="2">
    <source>
        <dbReference type="Proteomes" id="UP000275408"/>
    </source>
</evidence>
<dbReference type="Proteomes" id="UP000275408">
    <property type="component" value="Unassembled WGS sequence"/>
</dbReference>
<evidence type="ECO:0000313" key="1">
    <source>
        <dbReference type="EMBL" id="RMX52377.1"/>
    </source>
</evidence>
<keyword evidence="2" id="KW-1185">Reference proteome</keyword>
<organism evidence="1 2">
    <name type="scientific">Pocillopora damicornis</name>
    <name type="common">Cauliflower coral</name>
    <name type="synonym">Millepora damicornis</name>
    <dbReference type="NCBI Taxonomy" id="46731"/>
    <lineage>
        <taxon>Eukaryota</taxon>
        <taxon>Metazoa</taxon>
        <taxon>Cnidaria</taxon>
        <taxon>Anthozoa</taxon>
        <taxon>Hexacorallia</taxon>
        <taxon>Scleractinia</taxon>
        <taxon>Astrocoeniina</taxon>
        <taxon>Pocilloporidae</taxon>
        <taxon>Pocillopora</taxon>
    </lineage>
</organism>
<name>A0A3M6UFB8_POCDA</name>